<keyword evidence="3" id="KW-0328">Glycosyltransferase</keyword>
<evidence type="ECO:0000313" key="3">
    <source>
        <dbReference type="EMBL" id="MFB5269542.1"/>
    </source>
</evidence>
<dbReference type="Pfam" id="PF00535">
    <property type="entry name" value="Glycos_transf_2"/>
    <property type="match status" value="1"/>
</dbReference>
<reference evidence="3 4" key="1">
    <citation type="submission" date="2024-09" db="EMBL/GenBank/DDBJ databases">
        <title>Paenibacillus zeirhizospherea sp. nov., isolated from surface of the maize (Zea mays) roots in a horticulture field, Hungary.</title>
        <authorList>
            <person name="Marton D."/>
            <person name="Farkas M."/>
            <person name="Bedics A."/>
            <person name="Toth E."/>
            <person name="Tancsics A."/>
            <person name="Boka K."/>
            <person name="Maroti G."/>
            <person name="Kriszt B."/>
            <person name="Cserhati M."/>
        </authorList>
    </citation>
    <scope>NUCLEOTIDE SEQUENCE [LARGE SCALE GENOMIC DNA]</scope>
    <source>
        <strain evidence="3 4">KCTC 33519</strain>
    </source>
</reference>
<dbReference type="PANTHER" id="PTHR22916">
    <property type="entry name" value="GLYCOSYLTRANSFERASE"/>
    <property type="match status" value="1"/>
</dbReference>
<dbReference type="InterPro" id="IPR001451">
    <property type="entry name" value="Hexapep"/>
</dbReference>
<dbReference type="Proteomes" id="UP001580346">
    <property type="component" value="Unassembled WGS sequence"/>
</dbReference>
<proteinExistence type="inferred from homology"/>
<dbReference type="EC" id="2.4.-.-" evidence="3"/>
<comment type="similarity">
    <text evidence="1">Belongs to the glycosyltransferase 2 family.</text>
</comment>
<feature type="domain" description="Glycosyltransferase 2-like" evidence="2">
    <location>
        <begin position="157"/>
        <end position="269"/>
    </location>
</feature>
<keyword evidence="3" id="KW-0808">Transferase</keyword>
<keyword evidence="4" id="KW-1185">Reference proteome</keyword>
<dbReference type="InterPro" id="IPR029044">
    <property type="entry name" value="Nucleotide-diphossugar_trans"/>
</dbReference>
<dbReference type="Gene3D" id="3.90.550.10">
    <property type="entry name" value="Spore Coat Polysaccharide Biosynthesis Protein SpsA, Chain A"/>
    <property type="match status" value="1"/>
</dbReference>
<dbReference type="Pfam" id="PF00132">
    <property type="entry name" value="Hexapep"/>
    <property type="match status" value="1"/>
</dbReference>
<name>A0ABV5AZ94_9BACL</name>
<dbReference type="InterPro" id="IPR001173">
    <property type="entry name" value="Glyco_trans_2-like"/>
</dbReference>
<dbReference type="GO" id="GO:0016757">
    <property type="term" value="F:glycosyltransferase activity"/>
    <property type="evidence" value="ECO:0007669"/>
    <property type="project" value="UniProtKB-KW"/>
</dbReference>
<dbReference type="Gene3D" id="2.160.10.10">
    <property type="entry name" value="Hexapeptide repeat proteins"/>
    <property type="match status" value="1"/>
</dbReference>
<protein>
    <submittedName>
        <fullName evidence="3">Glycosyltransferase</fullName>
        <ecNumber evidence="3">2.4.-.-</ecNumber>
    </submittedName>
</protein>
<evidence type="ECO:0000313" key="4">
    <source>
        <dbReference type="Proteomes" id="UP001580346"/>
    </source>
</evidence>
<dbReference type="InterPro" id="IPR011004">
    <property type="entry name" value="Trimer_LpxA-like_sf"/>
</dbReference>
<gene>
    <name evidence="3" type="ORF">ACE41H_22545</name>
</gene>
<dbReference type="SUPFAM" id="SSF51161">
    <property type="entry name" value="Trimeric LpxA-like enzymes"/>
    <property type="match status" value="1"/>
</dbReference>
<dbReference type="PANTHER" id="PTHR22916:SF3">
    <property type="entry name" value="UDP-GLCNAC:BETAGAL BETA-1,3-N-ACETYLGLUCOSAMINYLTRANSFERASE-LIKE PROTEIN 1"/>
    <property type="match status" value="1"/>
</dbReference>
<evidence type="ECO:0000256" key="1">
    <source>
        <dbReference type="ARBA" id="ARBA00006739"/>
    </source>
</evidence>
<dbReference type="CDD" id="cd04647">
    <property type="entry name" value="LbH_MAT_like"/>
    <property type="match status" value="1"/>
</dbReference>
<dbReference type="CDD" id="cd00761">
    <property type="entry name" value="Glyco_tranf_GTA_type"/>
    <property type="match status" value="1"/>
</dbReference>
<dbReference type="RefSeq" id="WP_375357814.1">
    <property type="nucleotide sequence ID" value="NZ_JBHHMI010000034.1"/>
</dbReference>
<comment type="caution">
    <text evidence="3">The sequence shown here is derived from an EMBL/GenBank/DDBJ whole genome shotgun (WGS) entry which is preliminary data.</text>
</comment>
<dbReference type="EMBL" id="JBHHMI010000034">
    <property type="protein sequence ID" value="MFB5269542.1"/>
    <property type="molecule type" value="Genomic_DNA"/>
</dbReference>
<dbReference type="SUPFAM" id="SSF53448">
    <property type="entry name" value="Nucleotide-diphospho-sugar transferases"/>
    <property type="match status" value="1"/>
</dbReference>
<organism evidence="3 4">
    <name type="scientific">Paenibacillus enshidis</name>
    <dbReference type="NCBI Taxonomy" id="1458439"/>
    <lineage>
        <taxon>Bacteria</taxon>
        <taxon>Bacillati</taxon>
        <taxon>Bacillota</taxon>
        <taxon>Bacilli</taxon>
        <taxon>Bacillales</taxon>
        <taxon>Paenibacillaceae</taxon>
        <taxon>Paenibacillus</taxon>
    </lineage>
</organism>
<sequence length="446" mass="49555">MLAPLTQPEHEDRIRIGNGCRSGPGLVISISNRIEMENDVEIGPYVSLCDAASLDEVLRIPVPGKPASSAQSLLRIGERVRIGARATVAGSIHIGRWSVIQPGSVVVSDVPEACRVAGNPAVVTAVYDPATCSWEDVGTPQEAEAALARRKNQPLLSICLPTYNREGHLHACLNSIFSQIGATDLVEVIVSDNCSPDGTHEVAARFMEQYPNMRYVRNSTNIGADRNIVQVGEMAQGTFLKLHGDDDYFLPGTLRLLLSTLHNHPDCSLIHTHPAGTDGKVTTGEGMKAYLAAASLHAIAMVQTSMRRRDWMSLENRDHWAYTSLSQIYWQYGMLARNPKFCILNLNLYWYAGTSPEGYNIGMVGIRNYEEALSQFEGGGLDRADIDAEMSRQLLHSILPIYRMFVQNRMDADFTDFEAYYTACYNHQPYYEQVLQEIRALRAQEM</sequence>
<evidence type="ECO:0000259" key="2">
    <source>
        <dbReference type="Pfam" id="PF00535"/>
    </source>
</evidence>
<accession>A0ABV5AZ94</accession>